<comment type="caution">
    <text evidence="2">The sequence shown here is derived from an EMBL/GenBank/DDBJ whole genome shotgun (WGS) entry which is preliminary data.</text>
</comment>
<evidence type="ECO:0000313" key="2">
    <source>
        <dbReference type="EMBL" id="RGD73221.1"/>
    </source>
</evidence>
<protein>
    <submittedName>
        <fullName evidence="2">DUF948 domain-containing protein</fullName>
    </submittedName>
</protein>
<evidence type="ECO:0000313" key="3">
    <source>
        <dbReference type="Proteomes" id="UP000261212"/>
    </source>
</evidence>
<dbReference type="RefSeq" id="WP_117532725.1">
    <property type="nucleotide sequence ID" value="NZ_QUSM01000007.1"/>
</dbReference>
<evidence type="ECO:0000256" key="1">
    <source>
        <dbReference type="SAM" id="Phobius"/>
    </source>
</evidence>
<reference evidence="2 3" key="1">
    <citation type="submission" date="2018-08" db="EMBL/GenBank/DDBJ databases">
        <title>A genome reference for cultivated species of the human gut microbiota.</title>
        <authorList>
            <person name="Zou Y."/>
            <person name="Xue W."/>
            <person name="Luo G."/>
        </authorList>
    </citation>
    <scope>NUCLEOTIDE SEQUENCE [LARGE SCALE GENOMIC DNA]</scope>
    <source>
        <strain evidence="2 3">AM25-6</strain>
    </source>
</reference>
<organism evidence="2 3">
    <name type="scientific">Anaerofustis stercorihominis</name>
    <dbReference type="NCBI Taxonomy" id="214853"/>
    <lineage>
        <taxon>Bacteria</taxon>
        <taxon>Bacillati</taxon>
        <taxon>Bacillota</taxon>
        <taxon>Clostridia</taxon>
        <taxon>Eubacteriales</taxon>
        <taxon>Eubacteriaceae</taxon>
        <taxon>Anaerofustis</taxon>
    </lineage>
</organism>
<keyword evidence="1" id="KW-1133">Transmembrane helix</keyword>
<sequence>MNINISPLDMALIALCIALVILIIYLIITVNKLSKTMNEVNTLLKDVQTITEDNTKNINSIIENVEHITSDAVELTNKVNSSVKGIETALKTPLDDPSGIMEGTMKVKKVYSTAKNVMFAAMVVKDFFNKRKEKKLRKKLYKQ</sequence>
<name>A0A3E3DVF1_9FIRM</name>
<gene>
    <name evidence="2" type="ORF">DW687_10795</name>
</gene>
<proteinExistence type="predicted"/>
<dbReference type="Proteomes" id="UP000261212">
    <property type="component" value="Unassembled WGS sequence"/>
</dbReference>
<dbReference type="AlphaFoldDB" id="A0A3E3DVF1"/>
<feature type="transmembrane region" description="Helical" evidence="1">
    <location>
        <begin position="12"/>
        <end position="30"/>
    </location>
</feature>
<dbReference type="EMBL" id="QUSM01000007">
    <property type="protein sequence ID" value="RGD73221.1"/>
    <property type="molecule type" value="Genomic_DNA"/>
</dbReference>
<accession>A0A3E3DVF1</accession>
<keyword evidence="1" id="KW-0472">Membrane</keyword>
<keyword evidence="1" id="KW-0812">Transmembrane</keyword>
<dbReference type="InterPro" id="IPR009293">
    <property type="entry name" value="UPF0478"/>
</dbReference>
<dbReference type="Pfam" id="PF06103">
    <property type="entry name" value="DUF948"/>
    <property type="match status" value="1"/>
</dbReference>